<dbReference type="Gene3D" id="2.40.128.680">
    <property type="match status" value="1"/>
</dbReference>
<feature type="region of interest" description="Disordered" evidence="1">
    <location>
        <begin position="206"/>
        <end position="225"/>
    </location>
</feature>
<dbReference type="Proteomes" id="UP001163846">
    <property type="component" value="Unassembled WGS sequence"/>
</dbReference>
<protein>
    <submittedName>
        <fullName evidence="2">Ribonuclease H2, subunit C</fullName>
    </submittedName>
</protein>
<sequence>MMASVTKNSSSRKHSRISMISATEALTPCTPYLMPFHVAYTGPAPVSTYLRVENAKSHVGCPEPFKTDSQMNASDTSNHNSACSSLETPSLLSEHKESDLASTSGTADKQKPTACDISSSSSDSTPDEQTRFSSAFRGRTIHGLNVDLPDGYTGVVFSTDDEASEPEKANEPAKRKGKAKVVVENQSRMTRGSARSRTARNEAMEAMDVEAEEEEDGEGTASQSTLDLMPSSQFKSFVLWHPDIPVDPGRDEYMSALGEWMKIASVLHQTPVVT</sequence>
<dbReference type="PANTHER" id="PTHR47204">
    <property type="entry name" value="OS02G0168900 PROTEIN"/>
    <property type="match status" value="1"/>
</dbReference>
<gene>
    <name evidence="2" type="ORF">F5878DRAFT_570134</name>
</gene>
<dbReference type="GO" id="GO:0006401">
    <property type="term" value="P:RNA catabolic process"/>
    <property type="evidence" value="ECO:0007669"/>
    <property type="project" value="InterPro"/>
</dbReference>
<feature type="region of interest" description="Disordered" evidence="1">
    <location>
        <begin position="160"/>
        <end position="182"/>
    </location>
</feature>
<evidence type="ECO:0000256" key="1">
    <source>
        <dbReference type="SAM" id="MobiDB-lite"/>
    </source>
</evidence>
<dbReference type="Pfam" id="PF08615">
    <property type="entry name" value="RNase_H2_suC"/>
    <property type="match status" value="1"/>
</dbReference>
<dbReference type="EMBL" id="MU806778">
    <property type="protein sequence ID" value="KAJ3833076.1"/>
    <property type="molecule type" value="Genomic_DNA"/>
</dbReference>
<accession>A0AA38NYX2</accession>
<organism evidence="2 3">
    <name type="scientific">Lentinula raphanica</name>
    <dbReference type="NCBI Taxonomy" id="153919"/>
    <lineage>
        <taxon>Eukaryota</taxon>
        <taxon>Fungi</taxon>
        <taxon>Dikarya</taxon>
        <taxon>Basidiomycota</taxon>
        <taxon>Agaricomycotina</taxon>
        <taxon>Agaricomycetes</taxon>
        <taxon>Agaricomycetidae</taxon>
        <taxon>Agaricales</taxon>
        <taxon>Marasmiineae</taxon>
        <taxon>Omphalotaceae</taxon>
        <taxon>Lentinula</taxon>
    </lineage>
</organism>
<feature type="region of interest" description="Disordered" evidence="1">
    <location>
        <begin position="59"/>
        <end position="131"/>
    </location>
</feature>
<feature type="compositionally biased region" description="Acidic residues" evidence="1">
    <location>
        <begin position="206"/>
        <end position="218"/>
    </location>
</feature>
<dbReference type="InterPro" id="IPR013924">
    <property type="entry name" value="RNase_H2_suC"/>
</dbReference>
<proteinExistence type="predicted"/>
<feature type="compositionally biased region" description="Basic and acidic residues" evidence="1">
    <location>
        <begin position="165"/>
        <end position="174"/>
    </location>
</feature>
<keyword evidence="3" id="KW-1185">Reference proteome</keyword>
<comment type="caution">
    <text evidence="2">The sequence shown here is derived from an EMBL/GenBank/DDBJ whole genome shotgun (WGS) entry which is preliminary data.</text>
</comment>
<dbReference type="PANTHER" id="PTHR47204:SF1">
    <property type="entry name" value="RIBONUCLEASE H2 SUBUNIT C"/>
    <property type="match status" value="1"/>
</dbReference>
<reference evidence="2" key="1">
    <citation type="submission" date="2022-08" db="EMBL/GenBank/DDBJ databases">
        <authorList>
            <consortium name="DOE Joint Genome Institute"/>
            <person name="Min B."/>
            <person name="Riley R."/>
            <person name="Sierra-Patev S."/>
            <person name="Naranjo-Ortiz M."/>
            <person name="Looney B."/>
            <person name="Konkel Z."/>
            <person name="Slot J.C."/>
            <person name="Sakamoto Y."/>
            <person name="Steenwyk J.L."/>
            <person name="Rokas A."/>
            <person name="Carro J."/>
            <person name="Camarero S."/>
            <person name="Ferreira P."/>
            <person name="Molpeceres G."/>
            <person name="Ruiz-Duenas F.J."/>
            <person name="Serrano A."/>
            <person name="Henrissat B."/>
            <person name="Drula E."/>
            <person name="Hughes K.W."/>
            <person name="Mata J.L."/>
            <person name="Ishikawa N.K."/>
            <person name="Vargas-Isla R."/>
            <person name="Ushijima S."/>
            <person name="Smith C.A."/>
            <person name="Ahrendt S."/>
            <person name="Andreopoulos W."/>
            <person name="He G."/>
            <person name="Labutti K."/>
            <person name="Lipzen A."/>
            <person name="Ng V."/>
            <person name="Sandor L."/>
            <person name="Barry K."/>
            <person name="Martinez A.T."/>
            <person name="Xiao Y."/>
            <person name="Gibbons J.G."/>
            <person name="Terashima K."/>
            <person name="Hibbett D.S."/>
            <person name="Grigoriev I.V."/>
        </authorList>
    </citation>
    <scope>NUCLEOTIDE SEQUENCE</scope>
    <source>
        <strain evidence="2">TFB9207</strain>
    </source>
</reference>
<dbReference type="GO" id="GO:0032299">
    <property type="term" value="C:ribonuclease H2 complex"/>
    <property type="evidence" value="ECO:0007669"/>
    <property type="project" value="InterPro"/>
</dbReference>
<dbReference type="AlphaFoldDB" id="A0AA38NYX2"/>
<evidence type="ECO:0000313" key="3">
    <source>
        <dbReference type="Proteomes" id="UP001163846"/>
    </source>
</evidence>
<feature type="compositionally biased region" description="Polar residues" evidence="1">
    <location>
        <begin position="67"/>
        <end position="91"/>
    </location>
</feature>
<name>A0AA38NYX2_9AGAR</name>
<evidence type="ECO:0000313" key="2">
    <source>
        <dbReference type="EMBL" id="KAJ3833076.1"/>
    </source>
</evidence>